<dbReference type="Gene3D" id="1.25.40.10">
    <property type="entry name" value="Tetratricopeptide repeat domain"/>
    <property type="match status" value="1"/>
</dbReference>
<dbReference type="EMBL" id="MBDO02000014">
    <property type="protein sequence ID" value="RLN68302.1"/>
    <property type="molecule type" value="Genomic_DNA"/>
</dbReference>
<comment type="caution">
    <text evidence="3">The sequence shown here is derived from an EMBL/GenBank/DDBJ whole genome shotgun (WGS) entry which is preliminary data.</text>
</comment>
<dbReference type="SUPFAM" id="SSF48452">
    <property type="entry name" value="TPR-like"/>
    <property type="match status" value="1"/>
</dbReference>
<proteinExistence type="predicted"/>
<keyword evidence="1" id="KW-0802">TPR repeat</keyword>
<dbReference type="AlphaFoldDB" id="A0A3F2S133"/>
<sequence length="219" mass="24701">MGEKSEDVQVEELLALIEQSRDEEDPEREVGQSLKLYEILKRRTPQDADTFQVAFGIAQIYDGQLDNMGAAVTYYEEALTILETLSTEATTWGVYMRVTTLGALALCYENLDQLEEADKYFNRAISAYEQHCEQAMASDTDEENASETKLALLADLNASAAMIYYHYAGSLLAQEDCEEVKNLTEAALMLAEHSSMPSEDLEELQRCIHDLWLDMANKE</sequence>
<reference evidence="4 5" key="1">
    <citation type="submission" date="2018-07" db="EMBL/GenBank/DDBJ databases">
        <title>Genome sequencing of oomycete isolates from Chile give support for New Zealand origin for Phytophthora kernoviae and make available the first Nothophytophthora sp. genome.</title>
        <authorList>
            <person name="Studholme D.J."/>
            <person name="Sanfuentes E."/>
            <person name="Panda P."/>
            <person name="Hill R."/>
            <person name="Sambles C."/>
            <person name="Grant M."/>
            <person name="Williams N.M."/>
            <person name="Mcdougal R.L."/>
        </authorList>
    </citation>
    <scope>NUCLEOTIDE SEQUENCE [LARGE SCALE GENOMIC DNA]</scope>
    <source>
        <strain evidence="3">Chile6</strain>
        <strain evidence="2">Chile7</strain>
    </source>
</reference>
<feature type="repeat" description="TPR" evidence="1">
    <location>
        <begin position="98"/>
        <end position="131"/>
    </location>
</feature>
<dbReference type="Pfam" id="PF13181">
    <property type="entry name" value="TPR_8"/>
    <property type="match status" value="2"/>
</dbReference>
<evidence type="ECO:0000313" key="2">
    <source>
        <dbReference type="EMBL" id="RLN52217.1"/>
    </source>
</evidence>
<evidence type="ECO:0000313" key="5">
    <source>
        <dbReference type="Proteomes" id="UP000284657"/>
    </source>
</evidence>
<dbReference type="PROSITE" id="PS50005">
    <property type="entry name" value="TPR"/>
    <property type="match status" value="1"/>
</dbReference>
<evidence type="ECO:0000313" key="3">
    <source>
        <dbReference type="EMBL" id="RLN68302.1"/>
    </source>
</evidence>
<accession>A0A3F2S133</accession>
<evidence type="ECO:0000256" key="1">
    <source>
        <dbReference type="PROSITE-ProRule" id="PRU00339"/>
    </source>
</evidence>
<name>A0A3F2S133_9STRA</name>
<dbReference type="EMBL" id="MBAD02001734">
    <property type="protein sequence ID" value="RLN52217.1"/>
    <property type="molecule type" value="Genomic_DNA"/>
</dbReference>
<gene>
    <name evidence="2" type="ORF">BBJ29_000787</name>
    <name evidence="3" type="ORF">BBP00_00001083</name>
</gene>
<dbReference type="Proteomes" id="UP000277300">
    <property type="component" value="Unassembled WGS sequence"/>
</dbReference>
<dbReference type="InterPro" id="IPR019734">
    <property type="entry name" value="TPR_rpt"/>
</dbReference>
<dbReference type="InterPro" id="IPR011990">
    <property type="entry name" value="TPR-like_helical_dom_sf"/>
</dbReference>
<organism evidence="3 4">
    <name type="scientific">Phytophthora kernoviae</name>
    <dbReference type="NCBI Taxonomy" id="325452"/>
    <lineage>
        <taxon>Eukaryota</taxon>
        <taxon>Sar</taxon>
        <taxon>Stramenopiles</taxon>
        <taxon>Oomycota</taxon>
        <taxon>Peronosporomycetes</taxon>
        <taxon>Peronosporales</taxon>
        <taxon>Peronosporaceae</taxon>
        <taxon>Phytophthora</taxon>
    </lineage>
</organism>
<dbReference type="SMART" id="SM00028">
    <property type="entry name" value="TPR"/>
    <property type="match status" value="2"/>
</dbReference>
<dbReference type="Proteomes" id="UP000284657">
    <property type="component" value="Unassembled WGS sequence"/>
</dbReference>
<dbReference type="OrthoDB" id="120947at2759"/>
<evidence type="ECO:0000313" key="4">
    <source>
        <dbReference type="Proteomes" id="UP000277300"/>
    </source>
</evidence>
<protein>
    <submittedName>
        <fullName evidence="3">Uncharacterized protein</fullName>
    </submittedName>
</protein>